<dbReference type="WBParaSite" id="ALUE_0000931301-mRNA-1">
    <property type="protein sequence ID" value="ALUE_0000931301-mRNA-1"/>
    <property type="gene ID" value="ALUE_0000931301"/>
</dbReference>
<proteinExistence type="predicted"/>
<evidence type="ECO:0000313" key="2">
    <source>
        <dbReference type="Proteomes" id="UP000036681"/>
    </source>
</evidence>
<name>A0A0M3HZW1_ASCLU</name>
<feature type="region of interest" description="Disordered" evidence="1">
    <location>
        <begin position="166"/>
        <end position="195"/>
    </location>
</feature>
<accession>A0A0M3HZW1</accession>
<keyword evidence="2" id="KW-1185">Reference proteome</keyword>
<evidence type="ECO:0000313" key="3">
    <source>
        <dbReference type="WBParaSite" id="ALUE_0000931301-mRNA-1"/>
    </source>
</evidence>
<protein>
    <submittedName>
        <fullName evidence="3">Transmembrane protein</fullName>
    </submittedName>
</protein>
<reference evidence="3" key="1">
    <citation type="submission" date="2017-02" db="UniProtKB">
        <authorList>
            <consortium name="WormBaseParasite"/>
        </authorList>
    </citation>
    <scope>IDENTIFICATION</scope>
</reference>
<sequence>MASTLALSLVCLAVFSVMIGIASLGLALFVVLRDRLFPVNETMLRSKATQLQRQSEDMQSISHKNEQLYAVNDNNVIDLDDAGLIKMNRLRIPRGVQSKIDETAFITENADAIEDSSIDEMMLKSSQHPSDGEYEKTVDDVEMLQNSSRDNDKLSDDPTMKREDQFLEDSDSMNDSEHSPNKLNIEKQVIPLNSDPKEDLQMEEVDKQNAATSMTTAKTSTTIITEVTLTIEPPFEKVVVEPLCSTGEMPTC</sequence>
<evidence type="ECO:0000256" key="1">
    <source>
        <dbReference type="SAM" id="MobiDB-lite"/>
    </source>
</evidence>
<dbReference type="Proteomes" id="UP000036681">
    <property type="component" value="Unplaced"/>
</dbReference>
<organism evidence="2 3">
    <name type="scientific">Ascaris lumbricoides</name>
    <name type="common">Giant roundworm</name>
    <dbReference type="NCBI Taxonomy" id="6252"/>
    <lineage>
        <taxon>Eukaryota</taxon>
        <taxon>Metazoa</taxon>
        <taxon>Ecdysozoa</taxon>
        <taxon>Nematoda</taxon>
        <taxon>Chromadorea</taxon>
        <taxon>Rhabditida</taxon>
        <taxon>Spirurina</taxon>
        <taxon>Ascaridomorpha</taxon>
        <taxon>Ascaridoidea</taxon>
        <taxon>Ascarididae</taxon>
        <taxon>Ascaris</taxon>
    </lineage>
</organism>
<dbReference type="AlphaFoldDB" id="A0A0M3HZW1"/>